<comment type="subcellular location">
    <subcellularLocation>
        <location evidence="3">Mitochondrion inner membrane</location>
        <topology evidence="3">Single-pass type II membrane protein</topology>
        <orientation evidence="3">Intermembrane side</orientation>
    </subcellularLocation>
</comment>
<evidence type="ECO:0000256" key="8">
    <source>
        <dbReference type="ARBA" id="ARBA00022792"/>
    </source>
</evidence>
<evidence type="ECO:0000256" key="14">
    <source>
        <dbReference type="ARBA" id="ARBA00023010"/>
    </source>
</evidence>
<dbReference type="GO" id="GO:0015035">
    <property type="term" value="F:protein-disulfide reductase activity"/>
    <property type="evidence" value="ECO:0007669"/>
    <property type="project" value="InterPro"/>
</dbReference>
<protein>
    <recommendedName>
        <fullName evidence="5">Mitochondrial intermembrane space import and assembly protein 40</fullName>
    </recommendedName>
    <alternativeName>
        <fullName evidence="20">Mitochondrial import inner membrane translocase TIM40</fullName>
    </alternativeName>
</protein>
<evidence type="ECO:0000259" key="22">
    <source>
        <dbReference type="Pfam" id="PF06747"/>
    </source>
</evidence>
<evidence type="ECO:0000256" key="19">
    <source>
        <dbReference type="ARBA" id="ARBA00024980"/>
    </source>
</evidence>
<sequence>MFRAPLRRIRPATFNAITGRTVALPRRGVSTSAPKKATWKGSAARWGAAAAALYWYNTSPIFADDPAPQTTPAPATLNDQELVTVDKIIDQKRKEIEARAQEREAREAAAKQAEEAKKAQEAEAQQAVAIEASPADAPPQSGEEGAPPPGSPAALEEEAGQQGAFNPETGEINWDCPCLGGMAYGPCGEEFRAAFSCFVYSKEEPKGMDCIDKFQGMQDCFRLHPEVYGAELMDDEEGEGAPAAGSDVPVAADSMTPEAAVDAKAPVETLAPAEEPAPVETKAVSAGTPKPVSSKAPIYDDDLPEPIPEKAVDATAATPPTDSTPTKDAAPTGSKQDEAKPKAN</sequence>
<feature type="region of interest" description="Disordered" evidence="21">
    <location>
        <begin position="99"/>
        <end position="168"/>
    </location>
</feature>
<evidence type="ECO:0000256" key="21">
    <source>
        <dbReference type="SAM" id="MobiDB-lite"/>
    </source>
</evidence>
<keyword evidence="13" id="KW-0560">Oxidoreductase</keyword>
<evidence type="ECO:0000256" key="20">
    <source>
        <dbReference type="ARBA" id="ARBA00033150"/>
    </source>
</evidence>
<name>A0A2N3N0P5_9PEZI</name>
<accession>A0A2N3N0P5</accession>
<evidence type="ECO:0000256" key="17">
    <source>
        <dbReference type="ARBA" id="ARBA00023157"/>
    </source>
</evidence>
<evidence type="ECO:0000256" key="10">
    <source>
        <dbReference type="ARBA" id="ARBA00022946"/>
    </source>
</evidence>
<organism evidence="23 24">
    <name type="scientific">Lomentospora prolificans</name>
    <dbReference type="NCBI Taxonomy" id="41688"/>
    <lineage>
        <taxon>Eukaryota</taxon>
        <taxon>Fungi</taxon>
        <taxon>Dikarya</taxon>
        <taxon>Ascomycota</taxon>
        <taxon>Pezizomycotina</taxon>
        <taxon>Sordariomycetes</taxon>
        <taxon>Hypocreomycetidae</taxon>
        <taxon>Microascales</taxon>
        <taxon>Microascaceae</taxon>
        <taxon>Lomentospora</taxon>
    </lineage>
</organism>
<comment type="cofactor">
    <cofactor evidence="1">
        <name>Zn(2+)</name>
        <dbReference type="ChEBI" id="CHEBI:29105"/>
    </cofactor>
</comment>
<feature type="compositionally biased region" description="Basic and acidic residues" evidence="21">
    <location>
        <begin position="335"/>
        <end position="344"/>
    </location>
</feature>
<evidence type="ECO:0000256" key="9">
    <source>
        <dbReference type="ARBA" id="ARBA00022927"/>
    </source>
</evidence>
<feature type="domain" description="CHCH" evidence="22">
    <location>
        <begin position="187"/>
        <end position="222"/>
    </location>
</feature>
<evidence type="ECO:0000256" key="5">
    <source>
        <dbReference type="ARBA" id="ARBA00013714"/>
    </source>
</evidence>
<evidence type="ECO:0000256" key="15">
    <source>
        <dbReference type="ARBA" id="ARBA00023128"/>
    </source>
</evidence>
<comment type="caution">
    <text evidence="23">The sequence shown here is derived from an EMBL/GenBank/DDBJ whole genome shotgun (WGS) entry which is preliminary data.</text>
</comment>
<dbReference type="PANTHER" id="PTHR21622">
    <property type="entry name" value="COILED-COIL-HELIX-COILED-COIL-HELIX DOMAIN CONTAINING 4"/>
    <property type="match status" value="1"/>
</dbReference>
<keyword evidence="10" id="KW-0809">Transit peptide</keyword>
<evidence type="ECO:0000256" key="6">
    <source>
        <dbReference type="ARBA" id="ARBA00022448"/>
    </source>
</evidence>
<evidence type="ECO:0000256" key="1">
    <source>
        <dbReference type="ARBA" id="ARBA00001947"/>
    </source>
</evidence>
<feature type="compositionally biased region" description="Low complexity" evidence="21">
    <location>
        <begin position="313"/>
        <end position="332"/>
    </location>
</feature>
<comment type="cofactor">
    <cofactor evidence="2">
        <name>Cu(2+)</name>
        <dbReference type="ChEBI" id="CHEBI:29036"/>
    </cofactor>
</comment>
<evidence type="ECO:0000256" key="7">
    <source>
        <dbReference type="ARBA" id="ARBA00022692"/>
    </source>
</evidence>
<keyword evidence="14" id="KW-0811">Translocation</keyword>
<feature type="region of interest" description="Disordered" evidence="21">
    <location>
        <begin position="236"/>
        <end position="344"/>
    </location>
</feature>
<dbReference type="EMBL" id="NLAX01001139">
    <property type="protein sequence ID" value="PKS06000.1"/>
    <property type="molecule type" value="Genomic_DNA"/>
</dbReference>
<dbReference type="FunFam" id="1.10.287.2900:FF:000002">
    <property type="entry name" value="Mitochondrial intermembrane space import and assembly protein"/>
    <property type="match status" value="1"/>
</dbReference>
<reference evidence="23 24" key="1">
    <citation type="journal article" date="2017" name="G3 (Bethesda)">
        <title>First Draft Genome Sequence of the Pathogenic Fungus Lomentospora prolificans (Formerly Scedosporium prolificans).</title>
        <authorList>
            <person name="Luo R."/>
            <person name="Zimin A."/>
            <person name="Workman R."/>
            <person name="Fan Y."/>
            <person name="Pertea G."/>
            <person name="Grossman N."/>
            <person name="Wear M.P."/>
            <person name="Jia B."/>
            <person name="Miller H."/>
            <person name="Casadevall A."/>
            <person name="Timp W."/>
            <person name="Zhang S.X."/>
            <person name="Salzberg S.L."/>
        </authorList>
    </citation>
    <scope>NUCLEOTIDE SEQUENCE [LARGE SCALE GENOMIC DNA]</scope>
    <source>
        <strain evidence="23 24">JHH-5317</strain>
    </source>
</reference>
<keyword evidence="8" id="KW-0999">Mitochondrion inner membrane</keyword>
<evidence type="ECO:0000256" key="12">
    <source>
        <dbReference type="ARBA" id="ARBA00022989"/>
    </source>
</evidence>
<evidence type="ECO:0000256" key="3">
    <source>
        <dbReference type="ARBA" id="ARBA00004164"/>
    </source>
</evidence>
<dbReference type="Proteomes" id="UP000233524">
    <property type="component" value="Unassembled WGS sequence"/>
</dbReference>
<gene>
    <name evidence="23" type="ORF">jhhlp_007833</name>
</gene>
<feature type="compositionally biased region" description="Basic and acidic residues" evidence="21">
    <location>
        <begin position="99"/>
        <end position="121"/>
    </location>
</feature>
<dbReference type="STRING" id="41688.A0A2N3N0P5"/>
<evidence type="ECO:0000256" key="16">
    <source>
        <dbReference type="ARBA" id="ARBA00023136"/>
    </source>
</evidence>
<feature type="compositionally biased region" description="Low complexity" evidence="21">
    <location>
        <begin position="122"/>
        <end position="145"/>
    </location>
</feature>
<dbReference type="GO" id="GO:0005758">
    <property type="term" value="C:mitochondrial intermembrane space"/>
    <property type="evidence" value="ECO:0007669"/>
    <property type="project" value="TreeGrafter"/>
</dbReference>
<dbReference type="Pfam" id="PF06747">
    <property type="entry name" value="CHCH"/>
    <property type="match status" value="1"/>
</dbReference>
<evidence type="ECO:0000313" key="23">
    <source>
        <dbReference type="EMBL" id="PKS06000.1"/>
    </source>
</evidence>
<evidence type="ECO:0000313" key="24">
    <source>
        <dbReference type="Proteomes" id="UP000233524"/>
    </source>
</evidence>
<proteinExistence type="predicted"/>
<comment type="function">
    <text evidence="19">Required for the import and folding of small cysteine-containing proteins (small Tim) in the mitochondrial intermembrane space (IMS). Forms a redox cycle with ERV1 that involves a disulfide relay system. Precursor proteins to be imported into the IMS are translocated in their reduced form into the mitochondria. The oxidized form of MIA40 forms a transient intermolecular disulfide bridge with the reduced precursor protein, resulting in oxidation of the precursor protein that now contains an intramolecular disulfide bond and is able to undergo folding in the IMS.</text>
</comment>
<evidence type="ECO:0000256" key="13">
    <source>
        <dbReference type="ARBA" id="ARBA00023002"/>
    </source>
</evidence>
<keyword evidence="11" id="KW-0735">Signal-anchor</keyword>
<dbReference type="Gene3D" id="1.10.287.2900">
    <property type="match status" value="1"/>
</dbReference>
<dbReference type="InterPro" id="IPR039289">
    <property type="entry name" value="CHCHD4"/>
</dbReference>
<dbReference type="GO" id="GO:0045041">
    <property type="term" value="P:protein import into mitochondrial intermembrane space"/>
    <property type="evidence" value="ECO:0007669"/>
    <property type="project" value="InterPro"/>
</dbReference>
<keyword evidence="7" id="KW-0812">Transmembrane</keyword>
<dbReference type="OrthoDB" id="7481291at2759"/>
<dbReference type="InterPro" id="IPR010625">
    <property type="entry name" value="CHCH"/>
</dbReference>
<evidence type="ECO:0000256" key="4">
    <source>
        <dbReference type="ARBA" id="ARBA00011245"/>
    </source>
</evidence>
<dbReference type="VEuPathDB" id="FungiDB:jhhlp_007833"/>
<keyword evidence="15" id="KW-0496">Mitochondrion</keyword>
<dbReference type="PANTHER" id="PTHR21622:SF0">
    <property type="entry name" value="COILED-COIL-HELIX-COILED-COIL-HELIX DOMAIN CONTAINING 4"/>
    <property type="match status" value="1"/>
</dbReference>
<evidence type="ECO:0000256" key="2">
    <source>
        <dbReference type="ARBA" id="ARBA00001973"/>
    </source>
</evidence>
<dbReference type="InParanoid" id="A0A2N3N0P5"/>
<keyword evidence="9" id="KW-0653">Protein transport</keyword>
<evidence type="ECO:0000256" key="11">
    <source>
        <dbReference type="ARBA" id="ARBA00022968"/>
    </source>
</evidence>
<dbReference type="AlphaFoldDB" id="A0A2N3N0P5"/>
<keyword evidence="18" id="KW-0676">Redox-active center</keyword>
<keyword evidence="6" id="KW-0813">Transport</keyword>
<keyword evidence="17" id="KW-1015">Disulfide bond</keyword>
<keyword evidence="24" id="KW-1185">Reference proteome</keyword>
<dbReference type="PROSITE" id="PS51808">
    <property type="entry name" value="CHCH"/>
    <property type="match status" value="1"/>
</dbReference>
<keyword evidence="16" id="KW-0472">Membrane</keyword>
<dbReference type="GO" id="GO:0005743">
    <property type="term" value="C:mitochondrial inner membrane"/>
    <property type="evidence" value="ECO:0007669"/>
    <property type="project" value="UniProtKB-SubCell"/>
</dbReference>
<evidence type="ECO:0000256" key="18">
    <source>
        <dbReference type="ARBA" id="ARBA00023284"/>
    </source>
</evidence>
<keyword evidence="12" id="KW-1133">Transmembrane helix</keyword>
<comment type="subunit">
    <text evidence="4">Monomer.</text>
</comment>